<dbReference type="AlphaFoldDB" id="A0A0M4MXP5"/>
<evidence type="ECO:0000313" key="3">
    <source>
        <dbReference type="Proteomes" id="UP000057938"/>
    </source>
</evidence>
<evidence type="ECO:0000256" key="1">
    <source>
        <dbReference type="SAM" id="MobiDB-lite"/>
    </source>
</evidence>
<keyword evidence="3" id="KW-1185">Reference proteome</keyword>
<protein>
    <submittedName>
        <fullName evidence="2">Uncharacterized protein</fullName>
    </submittedName>
</protein>
<dbReference type="STRING" id="361183.AMC99_02465"/>
<dbReference type="RefSeq" id="WP_061926850.1">
    <property type="nucleotide sequence ID" value="NZ_CP012669.1"/>
</dbReference>
<dbReference type="EMBL" id="CP012669">
    <property type="protein sequence ID" value="ALE17738.1"/>
    <property type="molecule type" value="Genomic_DNA"/>
</dbReference>
<accession>A0A0M4MXP5</accession>
<dbReference type="KEGG" id="aep:AMC99_02465"/>
<gene>
    <name evidence="2" type="ORF">AMC99_02465</name>
</gene>
<sequence>MDTLRGSFESSDISGDAVDYDLTEDENAGDMPPASIGRDERRMQVRAYNHWAGLLGDHNFPSIEDLDPSSLTDFGPYSVLLDFSTGIEDPAVQYLGDMLAAECGATDEINKLSDVPPRSLLSRITDHYLQILANQAPIGFEAEFVNQRGSTILYRGILLPFSSDDDTIDFIYGVINWKEMADAATADELLLEIDQAIEPAEAEVEEDEPVKRGAEPVTDWADGPGFDDEISFADDAEDDADDMNDVAPLELGAEDEVDYGSDLPEPAFGNYSLEDEYDEDEEGEEEDEANYDFASLTDHIRAPVKKSEAIDLNGVEAFTGPLGEDGDYDYSAEVSWDDGNYGNGFGHSDDEIPATAEVEDEAEEVETFDLGAFAPSEDETSEDENAFASDLTDEFDAAEPAIPSAYEPAQQAVVPAEAEPAMEIPAAEEVTDFDEPVTDELDGEAGLYDYLASARELAQTARSCEDRSRTALYAAVGRAYDFSLAAQNEPAAYEELVAESGLTSQERAPMTPVVKLVFGADYDKTRLTEYAAVLSHAHRVGIERGKLAGFLSEADGGLKGVVNAERRMRKEEQGKPVDPTDEPRAALARKLRKLDHFGLEDLSAEGPEFAVVMIRRTESGEIAVLGEIDDDIALIERVGRKLVG</sequence>
<dbReference type="OrthoDB" id="7441080at2"/>
<evidence type="ECO:0000313" key="2">
    <source>
        <dbReference type="EMBL" id="ALE17738.1"/>
    </source>
</evidence>
<name>A0A0M4MXP5_9SPHN</name>
<proteinExistence type="predicted"/>
<dbReference type="Proteomes" id="UP000057938">
    <property type="component" value="Chromosome"/>
</dbReference>
<feature type="region of interest" description="Disordered" evidence="1">
    <location>
        <begin position="201"/>
        <end position="225"/>
    </location>
</feature>
<dbReference type="PATRIC" id="fig|361183.4.peg.2420"/>
<organism evidence="2 3">
    <name type="scientific">Altererythrobacter epoxidivorans</name>
    <dbReference type="NCBI Taxonomy" id="361183"/>
    <lineage>
        <taxon>Bacteria</taxon>
        <taxon>Pseudomonadati</taxon>
        <taxon>Pseudomonadota</taxon>
        <taxon>Alphaproteobacteria</taxon>
        <taxon>Sphingomonadales</taxon>
        <taxon>Erythrobacteraceae</taxon>
        <taxon>Altererythrobacter</taxon>
    </lineage>
</organism>
<reference evidence="2 3" key="1">
    <citation type="submission" date="2015-09" db="EMBL/GenBank/DDBJ databases">
        <title>Complete genome sequence of a benzo[a]pyrene-degrading bacterium Altererythrobacter epoxidivorans CGMCC 1.7731T.</title>
        <authorList>
            <person name="Li Z."/>
            <person name="Cheng H."/>
            <person name="Huo Y."/>
            <person name="Xu X."/>
        </authorList>
    </citation>
    <scope>NUCLEOTIDE SEQUENCE [LARGE SCALE GENOMIC DNA]</scope>
    <source>
        <strain evidence="2 3">CGMCC 1.7731</strain>
    </source>
</reference>